<dbReference type="PROSITE" id="PS00624">
    <property type="entry name" value="GMC_OXRED_2"/>
    <property type="match status" value="1"/>
</dbReference>
<name>A0A0G4H8F0_9ALVE</name>
<protein>
    <recommendedName>
        <fullName evidence="7">Glucose-methanol-choline oxidoreductase N-terminal domain-containing protein</fullName>
    </recommendedName>
</protein>
<evidence type="ECO:0000256" key="2">
    <source>
        <dbReference type="ARBA" id="ARBA00010790"/>
    </source>
</evidence>
<dbReference type="Pfam" id="PF05199">
    <property type="entry name" value="GMC_oxred_C"/>
    <property type="match status" value="1"/>
</dbReference>
<evidence type="ECO:0000256" key="5">
    <source>
        <dbReference type="ARBA" id="ARBA00023002"/>
    </source>
</evidence>
<dbReference type="InterPro" id="IPR007867">
    <property type="entry name" value="GMC_OxRtase_C"/>
</dbReference>
<reference evidence="8" key="1">
    <citation type="submission" date="2014-11" db="EMBL/GenBank/DDBJ databases">
        <authorList>
            <person name="Otto D Thomas"/>
            <person name="Naeem Raeece"/>
        </authorList>
    </citation>
    <scope>NUCLEOTIDE SEQUENCE</scope>
</reference>
<keyword evidence="3" id="KW-0285">Flavoprotein</keyword>
<dbReference type="GO" id="GO:0016614">
    <property type="term" value="F:oxidoreductase activity, acting on CH-OH group of donors"/>
    <property type="evidence" value="ECO:0007669"/>
    <property type="project" value="InterPro"/>
</dbReference>
<feature type="domain" description="Glucose-methanol-choline oxidoreductase N-terminal" evidence="7">
    <location>
        <begin position="477"/>
        <end position="491"/>
    </location>
</feature>
<dbReference type="SUPFAM" id="SSF54373">
    <property type="entry name" value="FAD-linked reductases, C-terminal domain"/>
    <property type="match status" value="1"/>
</dbReference>
<feature type="chain" id="PRO_5005191243" description="Glucose-methanol-choline oxidoreductase N-terminal domain-containing protein" evidence="6">
    <location>
        <begin position="22"/>
        <end position="893"/>
    </location>
</feature>
<keyword evidence="6" id="KW-0732">Signal</keyword>
<dbReference type="InterPro" id="IPR000172">
    <property type="entry name" value="GMC_OxRdtase_N"/>
</dbReference>
<dbReference type="AlphaFoldDB" id="A0A0G4H8F0"/>
<dbReference type="InterPro" id="IPR036188">
    <property type="entry name" value="FAD/NAD-bd_sf"/>
</dbReference>
<sequence length="893" mass="98814">MTTRLRSIALWGCLLSLCVHASFSNMGNLANLGKQDPEKDPDTPFDTPKFSLSFAGLFDKFTFPAEDQGEYDYIIVGGGGAGCIVAQTLAENGFKTLVLERGGTREEFAPAPTSKRFVGIERSFAEINENVITRQGIRSNIGRVLSGGTAINQGIIIAEEVNGDYFDFLETEFGTVFDRTLLQEAYDYVQAGMSESPALDSQTSNGGQFPMPLDKLGEGFDAIGGFENGGFTHRFTVEENSWWRTFSAFNLSINEFPKKEQGFRQASDFFINFEEPNLTIKTKSTVLKVEFDTSGETPEAKCVVWKDSPELDEVDKLFEFSQDPFRPPAERAIDEITRQKLASWIYLLDQKGIIPDTTIGAGPLPDATWPVDMMPDMMNPMGEEEDDKDGTKQKNAITDFAKFVGMTNIPTFERIDFPGSLGVGETRFLPTIEQLAKSNQGRDFLRRLSTTVGDKLKSRYKACLSNAPHAKVIMSAGAVYTPAILYKSGVGPEDLIKQYGYDLVADSPYLGKNLHDRPLLPISMFMREEFRDKVNANEFLVSKFPILRPTSSEVAGFSSKGSDCSAFSGMGYEGEDCAYVAIEENSFGHLTAGVLFQSRFYLPISLRNTHAADLLQSFVRTCSPTSDEARSRKLCDTVNWGLLLSCIERGVGWAFFVPVPYSRGTIELNESGDVKVNPNYYEDPRDRRSAIEGIRTLANLIFNAEKDPEFLATMETVADLRERPKEACPYGLFNGLLGGVREFSRVLALQADGNVRVDLDNINEVVKSYFEDPEQLSPNAKPTNKGRSDNAAERLTLFPELPSDEILFDDDEKTLNFVASYATSIWHFAGTARMGGDNDIEAVVNNNFSFKGVDKLAVVDASLLAQLTRMNPAINVQAIARYAGLVLVDEATP</sequence>
<dbReference type="VEuPathDB" id="CryptoDB:Cvel_5887"/>
<dbReference type="InterPro" id="IPR012132">
    <property type="entry name" value="GMC_OxRdtase"/>
</dbReference>
<evidence type="ECO:0000256" key="4">
    <source>
        <dbReference type="ARBA" id="ARBA00022827"/>
    </source>
</evidence>
<comment type="similarity">
    <text evidence="2">Belongs to the GMC oxidoreductase family.</text>
</comment>
<proteinExistence type="inferred from homology"/>
<evidence type="ECO:0000259" key="7">
    <source>
        <dbReference type="PROSITE" id="PS00624"/>
    </source>
</evidence>
<evidence type="ECO:0000256" key="6">
    <source>
        <dbReference type="SAM" id="SignalP"/>
    </source>
</evidence>
<dbReference type="Pfam" id="PF00732">
    <property type="entry name" value="GMC_oxred_N"/>
    <property type="match status" value="1"/>
</dbReference>
<dbReference type="EMBL" id="CDMZ01001995">
    <property type="protein sequence ID" value="CEM40214.1"/>
    <property type="molecule type" value="Genomic_DNA"/>
</dbReference>
<keyword evidence="4" id="KW-0274">FAD</keyword>
<dbReference type="Pfam" id="PF00890">
    <property type="entry name" value="FAD_binding_2"/>
    <property type="match status" value="1"/>
</dbReference>
<dbReference type="PANTHER" id="PTHR11552:SF147">
    <property type="entry name" value="CHOLINE DEHYDROGENASE, MITOCHONDRIAL"/>
    <property type="match status" value="1"/>
</dbReference>
<dbReference type="PhylomeDB" id="A0A0G4H8F0"/>
<gene>
    <name evidence="8" type="ORF">Cvel_5887</name>
</gene>
<evidence type="ECO:0000256" key="3">
    <source>
        <dbReference type="ARBA" id="ARBA00022630"/>
    </source>
</evidence>
<keyword evidence="5" id="KW-0560">Oxidoreductase</keyword>
<organism evidence="8">
    <name type="scientific">Chromera velia CCMP2878</name>
    <dbReference type="NCBI Taxonomy" id="1169474"/>
    <lineage>
        <taxon>Eukaryota</taxon>
        <taxon>Sar</taxon>
        <taxon>Alveolata</taxon>
        <taxon>Colpodellida</taxon>
        <taxon>Chromeraceae</taxon>
        <taxon>Chromera</taxon>
    </lineage>
</organism>
<dbReference type="Gene3D" id="3.50.50.60">
    <property type="entry name" value="FAD/NAD(P)-binding domain"/>
    <property type="match status" value="3"/>
</dbReference>
<dbReference type="InterPro" id="IPR003953">
    <property type="entry name" value="FAD-dep_OxRdtase_2_FAD-bd"/>
</dbReference>
<dbReference type="GO" id="GO:0050660">
    <property type="term" value="F:flavin adenine dinucleotide binding"/>
    <property type="evidence" value="ECO:0007669"/>
    <property type="project" value="InterPro"/>
</dbReference>
<accession>A0A0G4H8F0</accession>
<comment type="cofactor">
    <cofactor evidence="1">
        <name>FAD</name>
        <dbReference type="ChEBI" id="CHEBI:57692"/>
    </cofactor>
</comment>
<feature type="signal peptide" evidence="6">
    <location>
        <begin position="1"/>
        <end position="21"/>
    </location>
</feature>
<dbReference type="PANTHER" id="PTHR11552">
    <property type="entry name" value="GLUCOSE-METHANOL-CHOLINE GMC OXIDOREDUCTASE"/>
    <property type="match status" value="1"/>
</dbReference>
<dbReference type="SUPFAM" id="SSF51905">
    <property type="entry name" value="FAD/NAD(P)-binding domain"/>
    <property type="match status" value="3"/>
</dbReference>
<dbReference type="Gene3D" id="3.30.410.40">
    <property type="match status" value="3"/>
</dbReference>
<evidence type="ECO:0000313" key="8">
    <source>
        <dbReference type="EMBL" id="CEM40214.1"/>
    </source>
</evidence>
<evidence type="ECO:0000256" key="1">
    <source>
        <dbReference type="ARBA" id="ARBA00001974"/>
    </source>
</evidence>